<accession>A0AAJ3K5X1</accession>
<dbReference type="Proteomes" id="UP000188998">
    <property type="component" value="Unassembled WGS sequence"/>
</dbReference>
<dbReference type="RefSeq" id="WP_059366228.1">
    <property type="nucleotide sequence ID" value="NZ_BBXJ01000001.1"/>
</dbReference>
<evidence type="ECO:0000313" key="3">
    <source>
        <dbReference type="Proteomes" id="UP000188998"/>
    </source>
</evidence>
<gene>
    <name evidence="2" type="ORF">BKG90_04650</name>
</gene>
<evidence type="ECO:0000313" key="2">
    <source>
        <dbReference type="EMBL" id="OOF72384.1"/>
    </source>
</evidence>
<comment type="caution">
    <text evidence="2">The sequence shown here is derived from an EMBL/GenBank/DDBJ whole genome shotgun (WGS) entry which is preliminary data.</text>
</comment>
<organism evidence="2 3">
    <name type="scientific">Rodentibacter caecimuris</name>
    <dbReference type="NCBI Taxonomy" id="1796644"/>
    <lineage>
        <taxon>Bacteria</taxon>
        <taxon>Pseudomonadati</taxon>
        <taxon>Pseudomonadota</taxon>
        <taxon>Gammaproteobacteria</taxon>
        <taxon>Pasteurellales</taxon>
        <taxon>Pasteurellaceae</taxon>
        <taxon>Rodentibacter</taxon>
    </lineage>
</organism>
<sequence length="704" mass="76463">MLLDELLIKIGIDADSQAIQQFEKFLKSIGDGTEEAAESLGEFARAIEDAVNEATEQVKDMPEFSGYIESLEKLLVETENLSQDEALDAWINKLIEGDELLSAFGEGFIENSEELEQELKKTGIGAEHVGVVIGKLKSAIEQKKKAVEQDTKAVGENTEAEKENAESADDLANKMISLWATKYGADGLIEKFELLGFSISKTTLKVAAFGAAFYAATIGVKNFVDANLNALDEIKQLTAVTNESANQIYLLGKVAEVNGSSAQAAQSSIEGLSRVIGEAAAGIGRGAKSFEQYGLSAKKANGDVKTSSEMLGEISDKMQKMSEQEQIAMLAKLGIDGSMIQTLRLGNDELREQIELANALTLGVGNAENAETAAAFKDALTQVSQVLTAIGEYLALRIAPSIQRLAERFTKWFTENNEFVKTVLNGFGKVLSFLFELAAAIDNVVEHTIGWKTTIYIVGVALLWLSRKMLLAFATNPIGLVIAAIAALFLLVDDFITYLEGGETALGDFWKPFKTALLWVKTTWQNFVDNFSVDPIGATLSLVTDLIKLPFELGFALVIGLWNLFTGEQLDLDVIEKGFNKVTDWIKDPFRKAFDWVKGYYDQYIAPIVDTVKGWFGSDESAPTGTVSQNTQAYDAMMFDPSYAAAPQVAAAGVSRQTSNADNSVKNSNNKITITQNIQGAENPKMIADQVVRAVNNQLSPIVG</sequence>
<proteinExistence type="predicted"/>
<keyword evidence="3" id="KW-1185">Reference proteome</keyword>
<dbReference type="AlphaFoldDB" id="A0AAJ3K5X1"/>
<evidence type="ECO:0000256" key="1">
    <source>
        <dbReference type="SAM" id="Phobius"/>
    </source>
</evidence>
<keyword evidence="1" id="KW-0812">Transmembrane</keyword>
<feature type="transmembrane region" description="Helical" evidence="1">
    <location>
        <begin position="470"/>
        <end position="492"/>
    </location>
</feature>
<dbReference type="EMBL" id="MLAB01000019">
    <property type="protein sequence ID" value="OOF72384.1"/>
    <property type="molecule type" value="Genomic_DNA"/>
</dbReference>
<keyword evidence="1" id="KW-0472">Membrane</keyword>
<keyword evidence="1" id="KW-1133">Transmembrane helix</keyword>
<name>A0AAJ3K5X1_9PAST</name>
<reference evidence="2 3" key="1">
    <citation type="submission" date="2016-10" db="EMBL/GenBank/DDBJ databases">
        <title>Rodentibacter gen. nov. and new species.</title>
        <authorList>
            <person name="Christensen H."/>
        </authorList>
    </citation>
    <scope>NUCLEOTIDE SEQUENCE [LARGE SCALE GENOMIC DNA]</scope>
    <source>
        <strain evidence="2 3">199137021</strain>
    </source>
</reference>
<protein>
    <submittedName>
        <fullName evidence="2">Tail length tape measure protein</fullName>
    </submittedName>
</protein>
<feature type="transmembrane region" description="Helical" evidence="1">
    <location>
        <begin position="449"/>
        <end position="465"/>
    </location>
</feature>